<proteinExistence type="predicted"/>
<dbReference type="GO" id="GO:0000995">
    <property type="term" value="F:RNA polymerase III general transcription initiation factor activity"/>
    <property type="evidence" value="ECO:0007669"/>
    <property type="project" value="EnsemblFungi"/>
</dbReference>
<feature type="compositionally biased region" description="Polar residues" evidence="2">
    <location>
        <begin position="540"/>
        <end position="556"/>
    </location>
</feature>
<dbReference type="PANTHER" id="PTHR23082:SF0">
    <property type="entry name" value="GENERAL TRANSCRIPTION FACTOR 3C POLYPEPTIDE 3"/>
    <property type="match status" value="1"/>
</dbReference>
<name>B6JZ05_SCHJY</name>
<dbReference type="Proteomes" id="UP000001744">
    <property type="component" value="Unassembled WGS sequence"/>
</dbReference>
<dbReference type="GO" id="GO:0006384">
    <property type="term" value="P:transcription initiation at RNA polymerase III promoter"/>
    <property type="evidence" value="ECO:0007669"/>
    <property type="project" value="EnsemblFungi"/>
</dbReference>
<dbReference type="SUPFAM" id="SSF48452">
    <property type="entry name" value="TPR-like"/>
    <property type="match status" value="2"/>
</dbReference>
<dbReference type="VEuPathDB" id="FungiDB:SJAG_01827"/>
<dbReference type="Gene3D" id="1.25.40.10">
    <property type="entry name" value="Tetratricopeptide repeat domain"/>
    <property type="match status" value="3"/>
</dbReference>
<organism evidence="3 5">
    <name type="scientific">Schizosaccharomyces japonicus (strain yFS275 / FY16936)</name>
    <name type="common">Fission yeast</name>
    <dbReference type="NCBI Taxonomy" id="402676"/>
    <lineage>
        <taxon>Eukaryota</taxon>
        <taxon>Fungi</taxon>
        <taxon>Dikarya</taxon>
        <taxon>Ascomycota</taxon>
        <taxon>Taphrinomycotina</taxon>
        <taxon>Schizosaccharomycetes</taxon>
        <taxon>Schizosaccharomycetales</taxon>
        <taxon>Schizosaccharomycetaceae</taxon>
        <taxon>Schizosaccharomyces</taxon>
    </lineage>
</organism>
<dbReference type="GO" id="GO:0043035">
    <property type="term" value="F:chromatin insulator sequence binding"/>
    <property type="evidence" value="ECO:0007669"/>
    <property type="project" value="EnsemblFungi"/>
</dbReference>
<evidence type="ECO:0000313" key="4">
    <source>
        <dbReference type="JaponicusDB" id="SJAG_01827"/>
    </source>
</evidence>
<dbReference type="EMBL" id="KE651168">
    <property type="protein sequence ID" value="EEB06773.1"/>
    <property type="molecule type" value="Genomic_DNA"/>
</dbReference>
<dbReference type="FunFam" id="1.25.40.10:FF:003725">
    <property type="entry name" value="Transcription factor tau subunit sfc4"/>
    <property type="match status" value="1"/>
</dbReference>
<feature type="repeat" description="TPR" evidence="1">
    <location>
        <begin position="916"/>
        <end position="949"/>
    </location>
</feature>
<dbReference type="HOGENOM" id="CLU_002391_0_1_1"/>
<feature type="region of interest" description="Disordered" evidence="2">
    <location>
        <begin position="527"/>
        <end position="558"/>
    </location>
</feature>
<dbReference type="GO" id="GO:0006383">
    <property type="term" value="P:transcription by RNA polymerase III"/>
    <property type="evidence" value="ECO:0000318"/>
    <property type="project" value="GO_Central"/>
</dbReference>
<protein>
    <submittedName>
        <fullName evidence="3">Transcription factor tfiiic complex subunit sfc4</fullName>
    </submittedName>
</protein>
<evidence type="ECO:0000313" key="5">
    <source>
        <dbReference type="Proteomes" id="UP000001744"/>
    </source>
</evidence>
<evidence type="ECO:0000313" key="3">
    <source>
        <dbReference type="EMBL" id="EEB06773.1"/>
    </source>
</evidence>
<accession>B6JZ05</accession>
<dbReference type="SMART" id="SM00028">
    <property type="entry name" value="TPR"/>
    <property type="match status" value="8"/>
</dbReference>
<evidence type="ECO:0000256" key="2">
    <source>
        <dbReference type="SAM" id="MobiDB-lite"/>
    </source>
</evidence>
<evidence type="ECO:0000256" key="1">
    <source>
        <dbReference type="PROSITE-ProRule" id="PRU00339"/>
    </source>
</evidence>
<dbReference type="JaponicusDB" id="SJAG_01827">
    <property type="gene designation" value="sfc4"/>
</dbReference>
<dbReference type="InterPro" id="IPR011990">
    <property type="entry name" value="TPR-like_helical_dom_sf"/>
</dbReference>
<dbReference type="InterPro" id="IPR019734">
    <property type="entry name" value="TPR_rpt"/>
</dbReference>
<dbReference type="OrthoDB" id="9991317at2759"/>
<dbReference type="InterPro" id="IPR039340">
    <property type="entry name" value="Tfc4/TFIIIC-102/Sfc4"/>
</dbReference>
<dbReference type="RefSeq" id="XP_002173066.1">
    <property type="nucleotide sequence ID" value="XM_002173030.1"/>
</dbReference>
<keyword evidence="1" id="KW-0802">TPR repeat</keyword>
<dbReference type="eggNOG" id="KOG2076">
    <property type="taxonomic scope" value="Eukaryota"/>
</dbReference>
<dbReference type="AlphaFoldDB" id="B6JZ05"/>
<keyword evidence="5" id="KW-1185">Reference proteome</keyword>
<dbReference type="OMA" id="SSPNMKF"/>
<dbReference type="PROSITE" id="PS50005">
    <property type="entry name" value="TPR"/>
    <property type="match status" value="1"/>
</dbReference>
<reference evidence="3 5" key="1">
    <citation type="journal article" date="2011" name="Science">
        <title>Comparative functional genomics of the fission yeasts.</title>
        <authorList>
            <person name="Rhind N."/>
            <person name="Chen Z."/>
            <person name="Yassour M."/>
            <person name="Thompson D.A."/>
            <person name="Haas B.J."/>
            <person name="Habib N."/>
            <person name="Wapinski I."/>
            <person name="Roy S."/>
            <person name="Lin M.F."/>
            <person name="Heiman D.I."/>
            <person name="Young S.K."/>
            <person name="Furuya K."/>
            <person name="Guo Y."/>
            <person name="Pidoux A."/>
            <person name="Chen H.M."/>
            <person name="Robbertse B."/>
            <person name="Goldberg J.M."/>
            <person name="Aoki K."/>
            <person name="Bayne E.H."/>
            <person name="Berlin A.M."/>
            <person name="Desjardins C.A."/>
            <person name="Dobbs E."/>
            <person name="Dukaj L."/>
            <person name="Fan L."/>
            <person name="FitzGerald M.G."/>
            <person name="French C."/>
            <person name="Gujja S."/>
            <person name="Hansen K."/>
            <person name="Keifenheim D."/>
            <person name="Levin J.Z."/>
            <person name="Mosher R.A."/>
            <person name="Mueller C.A."/>
            <person name="Pfiffner J."/>
            <person name="Priest M."/>
            <person name="Russ C."/>
            <person name="Smialowska A."/>
            <person name="Swoboda P."/>
            <person name="Sykes S.M."/>
            <person name="Vaughn M."/>
            <person name="Vengrova S."/>
            <person name="Yoder R."/>
            <person name="Zeng Q."/>
            <person name="Allshire R."/>
            <person name="Baulcombe D."/>
            <person name="Birren B.W."/>
            <person name="Brown W."/>
            <person name="Ekwall K."/>
            <person name="Kellis M."/>
            <person name="Leatherwood J."/>
            <person name="Levin H."/>
            <person name="Margalit H."/>
            <person name="Martienssen R."/>
            <person name="Nieduszynski C.A."/>
            <person name="Spatafora J.W."/>
            <person name="Friedman N."/>
            <person name="Dalgaard J.Z."/>
            <person name="Baumann P."/>
            <person name="Niki H."/>
            <person name="Regev A."/>
            <person name="Nusbaum C."/>
        </authorList>
    </citation>
    <scope>NUCLEOTIDE SEQUENCE [LARGE SCALE GENOMIC DNA]</scope>
    <source>
        <strain evidence="5">yFS275 / FY16936</strain>
    </source>
</reference>
<sequence>MANDVDDNNLPVMEKNSSNLNGLLELDSVQSTGFSETDRYDTPIDFSAASLHEEGLWSDEESDYADSDNDLLTLNGPSFQQDVFGNIEEDFEQDLKAVAGFRSSQRKGRGRRSRVDMPPSLEVQSLLSRANHAFAQEGNFEEAQRLAEEIVRIDNNMIAAWKMLGECHRQKGNERVNIEKCLIAWMAAAHLKPRDHELWATCARLSESLGFWEQADYCYNHAIQAKPSEVDKLIEYIWDRAILNQEHERYKKAIEGFQNLLNYLPHDSSVLHHLAEIYIELKEPREAIKLYEAAWNHFYRYPSPPVGQGVFDWSSLNAYAGLLYSDEQWHELIVLIKRGARWLRGRKTETHWDEIDDDREWDLDEKRRKFPSSNLYEQPENAFVLPFNLRAKLGIARLKIGDLAEATLHFDILKSLPITETVFILFEIAEAAISVDLYDLALSYYLILNKFEPACNERLYYSMGICYKELKEYTSAEECLLVTLMLNNRNIDAMVRLAEIYELLEDRDAALEIVTEIIALRNAMAPSISSSDSSSRQVSENASQSSSLITNQSAPENSAWRKRLEMTRSMEKTKQIQRWRAEQASFRFRKLEMLDDGRIQNDQKSINNWIETVSELVDEFINTRVFYPPDKKIKFRANFAQQHVQYGNLTEKLAGMATRLQDSLAWPHLEELDAESVKTKKEFRGYGLDRWFQLFMEFAIVLTKLNRMKQAHEVFRAALYANVFDEDPMKRVAMHWYMLACAIYAKDISMVSSVLRWVFNTFQFRQDSYRLWSAVLCSGHYYARYFVDSANQKFLLRLIKLMDQLVGEQDVQGAATLAKNEDGFATRPVSYDPLLLLLYGHIMAGGRSWIPALNYYSRAYAASPEDPMINLSLGLAYIHRAMQRQTDNRHYQIVQGFTFLYRYYDIRSLEGPGQKQEALYNLARAYHQLGLEHLAVNYYEDALRLSSMHPQHANMEKTNNEQTISLTYDLAFECAYNLRLIYVNSGNLRRAVTLTKRYLVF</sequence>
<feature type="compositionally biased region" description="Low complexity" evidence="2">
    <location>
        <begin position="527"/>
        <end position="539"/>
    </location>
</feature>
<gene>
    <name evidence="4" type="primary">sfc4</name>
    <name evidence="3" type="ORF">SJAG_01827</name>
</gene>
<dbReference type="GO" id="GO:0000127">
    <property type="term" value="C:transcription factor TFIIIC complex"/>
    <property type="evidence" value="ECO:0000318"/>
    <property type="project" value="GO_Central"/>
</dbReference>
<dbReference type="STRING" id="402676.B6JZ05"/>
<dbReference type="PANTHER" id="PTHR23082">
    <property type="entry name" value="TRANSCRIPTION INITIATION FACTOR IIIC TFIIIC , POLYPEPTIDE 3-RELATED"/>
    <property type="match status" value="1"/>
</dbReference>
<dbReference type="GeneID" id="7048255"/>
<dbReference type="Pfam" id="PF13181">
    <property type="entry name" value="TPR_8"/>
    <property type="match status" value="2"/>
</dbReference>